<dbReference type="CDD" id="cd04179">
    <property type="entry name" value="DPM_DPG-synthase_like"/>
    <property type="match status" value="1"/>
</dbReference>
<dbReference type="SUPFAM" id="SSF53448">
    <property type="entry name" value="Nucleotide-diphospho-sugar transferases"/>
    <property type="match status" value="1"/>
</dbReference>
<proteinExistence type="predicted"/>
<dbReference type="InterPro" id="IPR001173">
    <property type="entry name" value="Glyco_trans_2-like"/>
</dbReference>
<comment type="caution">
    <text evidence="2">The sequence shown here is derived from an EMBL/GenBank/DDBJ whole genome shotgun (WGS) entry which is preliminary data.</text>
</comment>
<evidence type="ECO:0000313" key="3">
    <source>
        <dbReference type="Proteomes" id="UP001206312"/>
    </source>
</evidence>
<accession>A0ABT1AZN0</accession>
<feature type="domain" description="Glycosyltransferase 2-like" evidence="1">
    <location>
        <begin position="26"/>
        <end position="183"/>
    </location>
</feature>
<reference evidence="2 3" key="1">
    <citation type="submission" date="2022-06" db="EMBL/GenBank/DDBJ databases">
        <authorList>
            <person name="Xuan X."/>
        </authorList>
    </citation>
    <scope>NUCLEOTIDE SEQUENCE [LARGE SCALE GENOMIC DNA]</scope>
    <source>
        <strain evidence="2 3">2V75</strain>
    </source>
</reference>
<dbReference type="InterPro" id="IPR029044">
    <property type="entry name" value="Nucleotide-diphossugar_trans"/>
</dbReference>
<evidence type="ECO:0000259" key="1">
    <source>
        <dbReference type="Pfam" id="PF00535"/>
    </source>
</evidence>
<organism evidence="2 3">
    <name type="scientific">Robiginitalea marina</name>
    <dbReference type="NCBI Taxonomy" id="2954105"/>
    <lineage>
        <taxon>Bacteria</taxon>
        <taxon>Pseudomonadati</taxon>
        <taxon>Bacteroidota</taxon>
        <taxon>Flavobacteriia</taxon>
        <taxon>Flavobacteriales</taxon>
        <taxon>Flavobacteriaceae</taxon>
        <taxon>Robiginitalea</taxon>
    </lineage>
</organism>
<keyword evidence="3" id="KW-1185">Reference proteome</keyword>
<name>A0ABT1AZN0_9FLAO</name>
<evidence type="ECO:0000313" key="2">
    <source>
        <dbReference type="EMBL" id="MCO5724633.1"/>
    </source>
</evidence>
<gene>
    <name evidence="2" type="ORF">NG653_07175</name>
</gene>
<dbReference type="RefSeq" id="WP_252741007.1">
    <property type="nucleotide sequence ID" value="NZ_JAMXIB010000004.1"/>
</dbReference>
<dbReference type="Proteomes" id="UP001206312">
    <property type="component" value="Unassembled WGS sequence"/>
</dbReference>
<dbReference type="PANTHER" id="PTHR48090:SF7">
    <property type="entry name" value="RFBJ PROTEIN"/>
    <property type="match status" value="1"/>
</dbReference>
<dbReference type="EMBL" id="JAMXIB010000004">
    <property type="protein sequence ID" value="MCO5724633.1"/>
    <property type="molecule type" value="Genomic_DNA"/>
</dbReference>
<protein>
    <submittedName>
        <fullName evidence="2">Glycosyltransferase family 2 protein</fullName>
    </submittedName>
</protein>
<dbReference type="Gene3D" id="3.90.550.10">
    <property type="entry name" value="Spore Coat Polysaccharide Biosynthesis Protein SpsA, Chain A"/>
    <property type="match status" value="1"/>
</dbReference>
<dbReference type="Pfam" id="PF00535">
    <property type="entry name" value="Glycos_transf_2"/>
    <property type="match status" value="1"/>
</dbReference>
<sequence>MKIPERTPTPEGKPAPAPGNAAIIDLIIPAFNEEESIGFVLREVPPLVREIVVVDNGSADRTAEVARKAGATVLHEPNKGYGHACLKAINYLSEKSRKPDIIVFMDGDYSDYPEELPKVVAPILEQGMALVIGSRDRELREPGSMTPQQVFGNWLATFLMRLLFGARFTDLGPFRAITFEALAALGMEDKTYGWTVEMQLKALRHKLAYTEVPVRYKKRIGLSKVSGTVKGSIFAGIKILGWIFKYSYK</sequence>
<dbReference type="InterPro" id="IPR050256">
    <property type="entry name" value="Glycosyltransferase_2"/>
</dbReference>
<dbReference type="PANTHER" id="PTHR48090">
    <property type="entry name" value="UNDECAPRENYL-PHOSPHATE 4-DEOXY-4-FORMAMIDO-L-ARABINOSE TRANSFERASE-RELATED"/>
    <property type="match status" value="1"/>
</dbReference>